<proteinExistence type="inferred from homology"/>
<comment type="caution">
    <text evidence="11">The sequence shown here is derived from an EMBL/GenBank/DDBJ whole genome shotgun (WGS) entry which is preliminary data.</text>
</comment>
<dbReference type="SMART" id="SM00490">
    <property type="entry name" value="HELICc"/>
    <property type="match status" value="1"/>
</dbReference>
<dbReference type="InterPro" id="IPR011545">
    <property type="entry name" value="DEAD/DEAH_box_helicase_dom"/>
</dbReference>
<evidence type="ECO:0000256" key="5">
    <source>
        <dbReference type="ARBA" id="ARBA00022840"/>
    </source>
</evidence>
<name>A0ABR0W444_REHGL</name>
<dbReference type="PANTHER" id="PTHR47959:SF23">
    <property type="entry name" value="HELICASE ATP-BINDING DOMAIN-CONTAINING PROTEIN"/>
    <property type="match status" value="1"/>
</dbReference>
<dbReference type="InterPro" id="IPR014014">
    <property type="entry name" value="RNA_helicase_DEAD_Q_motif"/>
</dbReference>
<evidence type="ECO:0000259" key="8">
    <source>
        <dbReference type="PROSITE" id="PS51192"/>
    </source>
</evidence>
<dbReference type="InterPro" id="IPR001650">
    <property type="entry name" value="Helicase_C-like"/>
</dbReference>
<feature type="domain" description="DEAD-box RNA helicase Q" evidence="10">
    <location>
        <begin position="98"/>
        <end position="126"/>
    </location>
</feature>
<dbReference type="PANTHER" id="PTHR47959">
    <property type="entry name" value="ATP-DEPENDENT RNA HELICASE RHLE-RELATED"/>
    <property type="match status" value="1"/>
</dbReference>
<dbReference type="SMART" id="SM00487">
    <property type="entry name" value="DEXDc"/>
    <property type="match status" value="1"/>
</dbReference>
<dbReference type="PROSITE" id="PS51195">
    <property type="entry name" value="Q_MOTIF"/>
    <property type="match status" value="1"/>
</dbReference>
<evidence type="ECO:0000256" key="7">
    <source>
        <dbReference type="SAM" id="MobiDB-lite"/>
    </source>
</evidence>
<accession>A0ABR0W444</accession>
<evidence type="ECO:0000313" key="11">
    <source>
        <dbReference type="EMBL" id="KAK6142397.1"/>
    </source>
</evidence>
<evidence type="ECO:0000256" key="4">
    <source>
        <dbReference type="ARBA" id="ARBA00022806"/>
    </source>
</evidence>
<dbReference type="SUPFAM" id="SSF52540">
    <property type="entry name" value="P-loop containing nucleoside triphosphate hydrolases"/>
    <property type="match status" value="1"/>
</dbReference>
<feature type="short sequence motif" description="Q motif" evidence="6">
    <location>
        <begin position="98"/>
        <end position="126"/>
    </location>
</feature>
<dbReference type="Pfam" id="PF00271">
    <property type="entry name" value="Helicase_C"/>
    <property type="match status" value="1"/>
</dbReference>
<evidence type="ECO:0000259" key="10">
    <source>
        <dbReference type="PROSITE" id="PS51195"/>
    </source>
</evidence>
<dbReference type="PROSITE" id="PS51192">
    <property type="entry name" value="HELICASE_ATP_BIND_1"/>
    <property type="match status" value="1"/>
</dbReference>
<dbReference type="Proteomes" id="UP001318860">
    <property type="component" value="Unassembled WGS sequence"/>
</dbReference>
<dbReference type="InterPro" id="IPR044742">
    <property type="entry name" value="DEAD/DEAH_RhlB"/>
</dbReference>
<sequence>MGSLLLIRRSSSSSSKRFALTALTHFFSEKPPTVSSNALFSSRIHTCATGSALPGPSPVLGLTRGFHSGRALRAGFAVADYSDADEKRASSGPSDEGLEISKLGISQEIVGALARKGIEKLFPIQRAVLEPAMQGRDMIGRARTGTGKTLAFGIPIMDKIIKFNEKHGQGRNPLALILAPTRELAKQVDKEFAESAPKLDTLCVYGGVPISRQMSTLDHGVDVIVGTPGRVIDLIKRGSLNLSEVQFVVLDEADQMLNVGFAEDVEVILGYIKQKHQTMMFSATMPNWIVRLTQKFLKNPVTIDLVGESDQKLADGISLYSIASDMREKPAIIGALITDHAKGGKCIVFTQTKRDADRLAYAMQRSFKCEALHGDITQNQRERTLSAFRDGRFNVLVATDVAARGLDVPNVDLVIHYELPNSSEIFVHRSGRTGRAGKKGSAILMYSTHQYREIKSIEREVGCRFTELPKIAVEAGDLDMIGGMEQGGRFGSSGGMGGGRFGDSGFGRSGGFGDSGFGRFGGFGNSRGGRSGGYGSSGGGRSGGYGSSGGGFGGQGSSRSGNFGGFGSGRSGGFGDLGGPVRNSGRSSGFGDFGSDRQSGQSSRSTRFGGSDDDNNFDKRTFDGILCSRCEDSEKISLVEDNKFLSGNFQADVHSSVCFWVQRVENLDDMSVYLSREDQKINLGIKHHA</sequence>
<organism evidence="11 12">
    <name type="scientific">Rehmannia glutinosa</name>
    <name type="common">Chinese foxglove</name>
    <dbReference type="NCBI Taxonomy" id="99300"/>
    <lineage>
        <taxon>Eukaryota</taxon>
        <taxon>Viridiplantae</taxon>
        <taxon>Streptophyta</taxon>
        <taxon>Embryophyta</taxon>
        <taxon>Tracheophyta</taxon>
        <taxon>Spermatophyta</taxon>
        <taxon>Magnoliopsida</taxon>
        <taxon>eudicotyledons</taxon>
        <taxon>Gunneridae</taxon>
        <taxon>Pentapetalae</taxon>
        <taxon>asterids</taxon>
        <taxon>lamiids</taxon>
        <taxon>Lamiales</taxon>
        <taxon>Orobanchaceae</taxon>
        <taxon>Rehmannieae</taxon>
        <taxon>Rehmannia</taxon>
    </lineage>
</organism>
<protein>
    <submittedName>
        <fullName evidence="11">Uncharacterized protein</fullName>
    </submittedName>
</protein>
<dbReference type="EMBL" id="JABTTQ020000013">
    <property type="protein sequence ID" value="KAK6142397.1"/>
    <property type="molecule type" value="Genomic_DNA"/>
</dbReference>
<keyword evidence="4" id="KW-0347">Helicase</keyword>
<dbReference type="InterPro" id="IPR050079">
    <property type="entry name" value="DEAD_box_RNA_helicase"/>
</dbReference>
<keyword evidence="12" id="KW-1185">Reference proteome</keyword>
<keyword evidence="2" id="KW-0547">Nucleotide-binding</keyword>
<dbReference type="CDD" id="cd00268">
    <property type="entry name" value="DEADc"/>
    <property type="match status" value="1"/>
</dbReference>
<gene>
    <name evidence="11" type="ORF">DH2020_022745</name>
</gene>
<feature type="region of interest" description="Disordered" evidence="7">
    <location>
        <begin position="545"/>
        <end position="614"/>
    </location>
</feature>
<reference evidence="11 12" key="1">
    <citation type="journal article" date="2021" name="Comput. Struct. Biotechnol. J.">
        <title>De novo genome assembly of the potent medicinal plant Rehmannia glutinosa using nanopore technology.</title>
        <authorList>
            <person name="Ma L."/>
            <person name="Dong C."/>
            <person name="Song C."/>
            <person name="Wang X."/>
            <person name="Zheng X."/>
            <person name="Niu Y."/>
            <person name="Chen S."/>
            <person name="Feng W."/>
        </authorList>
    </citation>
    <scope>NUCLEOTIDE SEQUENCE [LARGE SCALE GENOMIC DNA]</scope>
    <source>
        <strain evidence="11">DH-2019</strain>
    </source>
</reference>
<dbReference type="CDD" id="cd18787">
    <property type="entry name" value="SF2_C_DEAD"/>
    <property type="match status" value="1"/>
</dbReference>
<dbReference type="InterPro" id="IPR027417">
    <property type="entry name" value="P-loop_NTPase"/>
</dbReference>
<evidence type="ECO:0000256" key="3">
    <source>
        <dbReference type="ARBA" id="ARBA00022801"/>
    </source>
</evidence>
<dbReference type="PROSITE" id="PS51194">
    <property type="entry name" value="HELICASE_CTER"/>
    <property type="match status" value="1"/>
</dbReference>
<evidence type="ECO:0000259" key="9">
    <source>
        <dbReference type="PROSITE" id="PS51194"/>
    </source>
</evidence>
<evidence type="ECO:0000313" key="12">
    <source>
        <dbReference type="Proteomes" id="UP001318860"/>
    </source>
</evidence>
<evidence type="ECO:0000256" key="1">
    <source>
        <dbReference type="ARBA" id="ARBA00006517"/>
    </source>
</evidence>
<keyword evidence="3" id="KW-0378">Hydrolase</keyword>
<dbReference type="Pfam" id="PF00270">
    <property type="entry name" value="DEAD"/>
    <property type="match status" value="1"/>
</dbReference>
<feature type="domain" description="Helicase ATP-binding" evidence="8">
    <location>
        <begin position="129"/>
        <end position="303"/>
    </location>
</feature>
<evidence type="ECO:0000256" key="6">
    <source>
        <dbReference type="PROSITE-ProRule" id="PRU00552"/>
    </source>
</evidence>
<keyword evidence="5" id="KW-0067">ATP-binding</keyword>
<feature type="domain" description="Helicase C-terminal" evidence="9">
    <location>
        <begin position="318"/>
        <end position="481"/>
    </location>
</feature>
<dbReference type="Gene3D" id="3.40.50.300">
    <property type="entry name" value="P-loop containing nucleotide triphosphate hydrolases"/>
    <property type="match status" value="2"/>
</dbReference>
<comment type="similarity">
    <text evidence="1">Belongs to the DEAD box helicase family. DDX21/DDX50 subfamily.</text>
</comment>
<feature type="compositionally biased region" description="Low complexity" evidence="7">
    <location>
        <begin position="596"/>
        <end position="609"/>
    </location>
</feature>
<feature type="compositionally biased region" description="Gly residues" evidence="7">
    <location>
        <begin position="545"/>
        <end position="578"/>
    </location>
</feature>
<dbReference type="InterPro" id="IPR014001">
    <property type="entry name" value="Helicase_ATP-bd"/>
</dbReference>
<evidence type="ECO:0000256" key="2">
    <source>
        <dbReference type="ARBA" id="ARBA00022741"/>
    </source>
</evidence>